<reference evidence="1" key="1">
    <citation type="submission" date="2021-08" db="EMBL/GenBank/DDBJ databases">
        <title>WGS assembly of Ceratopteris richardii.</title>
        <authorList>
            <person name="Marchant D.B."/>
            <person name="Chen G."/>
            <person name="Jenkins J."/>
            <person name="Shu S."/>
            <person name="Leebens-Mack J."/>
            <person name="Grimwood J."/>
            <person name="Schmutz J."/>
            <person name="Soltis P."/>
            <person name="Soltis D."/>
            <person name="Chen Z.-H."/>
        </authorList>
    </citation>
    <scope>NUCLEOTIDE SEQUENCE</scope>
    <source>
        <strain evidence="1">Whitten #5841</strain>
        <tissue evidence="1">Leaf</tissue>
    </source>
</reference>
<comment type="caution">
    <text evidence="1">The sequence shown here is derived from an EMBL/GenBank/DDBJ whole genome shotgun (WGS) entry which is preliminary data.</text>
</comment>
<organism evidence="1 2">
    <name type="scientific">Ceratopteris richardii</name>
    <name type="common">Triangle waterfern</name>
    <dbReference type="NCBI Taxonomy" id="49495"/>
    <lineage>
        <taxon>Eukaryota</taxon>
        <taxon>Viridiplantae</taxon>
        <taxon>Streptophyta</taxon>
        <taxon>Embryophyta</taxon>
        <taxon>Tracheophyta</taxon>
        <taxon>Polypodiopsida</taxon>
        <taxon>Polypodiidae</taxon>
        <taxon>Polypodiales</taxon>
        <taxon>Pteridineae</taxon>
        <taxon>Pteridaceae</taxon>
        <taxon>Parkerioideae</taxon>
        <taxon>Ceratopteris</taxon>
    </lineage>
</organism>
<dbReference type="Proteomes" id="UP000825935">
    <property type="component" value="Chromosome 15"/>
</dbReference>
<name>A0A8T2T3N5_CERRI</name>
<evidence type="ECO:0000313" key="2">
    <source>
        <dbReference type="Proteomes" id="UP000825935"/>
    </source>
</evidence>
<evidence type="ECO:0000313" key="1">
    <source>
        <dbReference type="EMBL" id="KAH7404466.1"/>
    </source>
</evidence>
<accession>A0A8T2T3N5</accession>
<keyword evidence="2" id="KW-1185">Reference proteome</keyword>
<dbReference type="EMBL" id="CM035420">
    <property type="protein sequence ID" value="KAH7404466.1"/>
    <property type="molecule type" value="Genomic_DNA"/>
</dbReference>
<gene>
    <name evidence="1" type="ORF">KP509_15G026800</name>
</gene>
<sequence>MEKQQQERDEEAGEDVTSLLQRRLSVFASSDASLRDRLTDLLTRQFDNPDVVFHVHGAQDSAVGDGQNVLRVLAHSSVLRKESDYFREILQRQPNAKISTSEAQYSSLLKQEDSDFAQDFVDNAQDWFVSSYCSDRDLRGDGESSSTLDSLNFLAPALNLDNVLGSDTAGHPCTDEALDSFISYLSIAKESMEEQDRSEGLFSEGWPNTNEASFSAPVLPSELPSPKSILLDNEERKNSISGSIRKSVRFSLQPASTILSMPITDSIQRLGTESVRQLDAELLGGGSVHMEASSVIGMNKYLLASRPPSLPECIDRSLIRRRHTEVNIVMQRENTKESFVETDNEGYNFKYYVVKKLTWTIPVLAGIMEWVYLGTCHVNLEDLPHLYDAAYRAVLTSLTWSIRCHPMPDYLNVALASPFNCQHLLKLCSVADCMELTSLKAFSEALQQSRGQQKIAILETKDLPGTRAHDFLVEGFLVLEGHPLCVLKADKSLELESPTECENGVCIEDTQKQGPVLTFERHTQSLDSISRNFASAQKKRPSKRRSPEQAWKVVLLDDDPAGSFYAFFKHASLCSLRNLIQKARTDILKKSLRKESVGPAGLFKLQMITRFKVGSILVDAIRKAFRQGLTVKEKRGSGSFIKGPSYCTSIVIKGDPCLILMAAKAIPYDMIGRSALKIRVPNAKTFSSLFHASHTFGVDLNSQSIVLVKPLYVLIKVLEFVTKLNADAYEEPSTERTFIELCTRVEPF</sequence>
<protein>
    <submittedName>
        <fullName evidence="1">Uncharacterized protein</fullName>
    </submittedName>
</protein>
<dbReference type="AlphaFoldDB" id="A0A8T2T3N5"/>
<dbReference type="OrthoDB" id="10462832at2759"/>
<proteinExistence type="predicted"/>